<feature type="non-terminal residue" evidence="1">
    <location>
        <position position="129"/>
    </location>
</feature>
<protein>
    <submittedName>
        <fullName evidence="1">463_t:CDS:1</fullName>
    </submittedName>
</protein>
<evidence type="ECO:0000313" key="2">
    <source>
        <dbReference type="Proteomes" id="UP000789702"/>
    </source>
</evidence>
<gene>
    <name evidence="1" type="ORF">DHETER_LOCUS14282</name>
</gene>
<comment type="caution">
    <text evidence="1">The sequence shown here is derived from an EMBL/GenBank/DDBJ whole genome shotgun (WGS) entry which is preliminary data.</text>
</comment>
<proteinExistence type="predicted"/>
<sequence>MPNTDTKLLPHRQIYVFKIYNEVEKYVTSSTPDKEYQKDNFLDLITKNNELNECEKNYCQKIFICNYELHNVIYKFGEPIICKNCNFARYSVRYCKVCIKQHLQKSFGTWISENRIVDEFIQKCQLISS</sequence>
<keyword evidence="2" id="KW-1185">Reference proteome</keyword>
<organism evidence="1 2">
    <name type="scientific">Dentiscutata heterogama</name>
    <dbReference type="NCBI Taxonomy" id="1316150"/>
    <lineage>
        <taxon>Eukaryota</taxon>
        <taxon>Fungi</taxon>
        <taxon>Fungi incertae sedis</taxon>
        <taxon>Mucoromycota</taxon>
        <taxon>Glomeromycotina</taxon>
        <taxon>Glomeromycetes</taxon>
        <taxon>Diversisporales</taxon>
        <taxon>Gigasporaceae</taxon>
        <taxon>Dentiscutata</taxon>
    </lineage>
</organism>
<name>A0ACA9QE83_9GLOM</name>
<evidence type="ECO:0000313" key="1">
    <source>
        <dbReference type="EMBL" id="CAG8744945.1"/>
    </source>
</evidence>
<accession>A0ACA9QE83</accession>
<reference evidence="1" key="1">
    <citation type="submission" date="2021-06" db="EMBL/GenBank/DDBJ databases">
        <authorList>
            <person name="Kallberg Y."/>
            <person name="Tangrot J."/>
            <person name="Rosling A."/>
        </authorList>
    </citation>
    <scope>NUCLEOTIDE SEQUENCE</scope>
    <source>
        <strain evidence="1">IL203A</strain>
    </source>
</reference>
<dbReference type="Proteomes" id="UP000789702">
    <property type="component" value="Unassembled WGS sequence"/>
</dbReference>
<dbReference type="EMBL" id="CAJVPU010043055">
    <property type="protein sequence ID" value="CAG8744945.1"/>
    <property type="molecule type" value="Genomic_DNA"/>
</dbReference>